<evidence type="ECO:0000313" key="2">
    <source>
        <dbReference type="EMBL" id="CAY82489.1"/>
    </source>
</evidence>
<keyword evidence="1" id="KW-1133">Transmembrane helix</keyword>
<feature type="transmembrane region" description="Helical" evidence="1">
    <location>
        <begin position="50"/>
        <end position="71"/>
    </location>
</feature>
<keyword evidence="1" id="KW-0472">Membrane</keyword>
<name>C8ZGB6_YEAS8</name>
<reference evidence="2" key="1">
    <citation type="journal article" date="2009" name="Proc. Natl. Acad. Sci. U.S.A.">
        <title>Eukaryote-to-eukaryote gene transfer events revealed by the genome sequence of the wine yeast Saccharomyces cerevisiae EC1118.</title>
        <authorList>
            <person name="Novo M."/>
            <person name="Bigey F."/>
            <person name="Beyne E."/>
            <person name="Galeote V."/>
            <person name="Gavory F."/>
            <person name="Mallet S."/>
            <person name="Cambot B."/>
            <person name="Legras J.L."/>
            <person name="Wincker P."/>
            <person name="Casaregola S."/>
            <person name="Dequin S."/>
        </authorList>
    </citation>
    <scope>NUCLEOTIDE SEQUENCE [LARGE SCALE GENOMIC DNA]</scope>
    <source>
        <strain evidence="2">Lalvin EC1118</strain>
        <strain>Lalvin EC1118 / Prise de mousse</strain>
    </source>
</reference>
<dbReference type="SMR" id="C8ZGB6"/>
<keyword evidence="1" id="KW-0812">Transmembrane</keyword>
<dbReference type="HOGENOM" id="CLU_2016998_0_0_1"/>
<protein>
    <submittedName>
        <fullName evidence="2">EC1118_1N9_2465p</fullName>
    </submittedName>
</protein>
<organism evidence="2">
    <name type="scientific">Saccharomyces cerevisiae (strain Lalvin EC1118 / Prise de mousse)</name>
    <name type="common">Baker's yeast</name>
    <dbReference type="NCBI Taxonomy" id="643680"/>
    <lineage>
        <taxon>Eukaryota</taxon>
        <taxon>Fungi</taxon>
        <taxon>Dikarya</taxon>
        <taxon>Ascomycota</taxon>
        <taxon>Saccharomycotina</taxon>
        <taxon>Saccharomycetes</taxon>
        <taxon>Saccharomycetales</taxon>
        <taxon>Saccharomycetaceae</taxon>
        <taxon>Saccharomyces</taxon>
    </lineage>
</organism>
<accession>C8ZGB6</accession>
<sequence>MRYRVTTKFYVWIFHYNVTKGISKRVILLYNLKRGTSSIFRCCLCEKLNFFPVWFLFLFFIASHINILFFFFLDVLWFLWCYLCSGLFLFDVFSHLPGTLCEVQFFRLWIDGLSPIRYFIPQH</sequence>
<dbReference type="EMBL" id="FN393086">
    <property type="protein sequence ID" value="CAY82489.1"/>
    <property type="molecule type" value="Genomic_DNA"/>
</dbReference>
<evidence type="ECO:0000256" key="1">
    <source>
        <dbReference type="SAM" id="Phobius"/>
    </source>
</evidence>
<feature type="transmembrane region" description="Helical" evidence="1">
    <location>
        <begin position="77"/>
        <end position="96"/>
    </location>
</feature>
<proteinExistence type="predicted"/>
<dbReference type="AlphaFoldDB" id="C8ZGB6"/>
<gene>
    <name evidence="2" type="ORF">EC1118_1N9_2465g</name>
</gene>